<dbReference type="RefSeq" id="WP_015819429.1">
    <property type="nucleotide sequence ID" value="NC_012997.1"/>
</dbReference>
<feature type="active site" description="Proton donor" evidence="20">
    <location>
        <position position="238"/>
    </location>
</feature>
<evidence type="ECO:0000256" key="10">
    <source>
        <dbReference type="ARBA" id="ARBA00022630"/>
    </source>
</evidence>
<evidence type="ECO:0000256" key="13">
    <source>
        <dbReference type="ARBA" id="ARBA00022960"/>
    </source>
</evidence>
<accession>C5BL26</accession>
<dbReference type="Pfam" id="PF02873">
    <property type="entry name" value="MurB_C"/>
    <property type="match status" value="1"/>
</dbReference>
<dbReference type="GO" id="GO:0071949">
    <property type="term" value="F:FAD binding"/>
    <property type="evidence" value="ECO:0007669"/>
    <property type="project" value="InterPro"/>
</dbReference>
<evidence type="ECO:0000256" key="3">
    <source>
        <dbReference type="ARBA" id="ARBA00004496"/>
    </source>
</evidence>
<dbReference type="NCBIfam" id="TIGR00179">
    <property type="entry name" value="murB"/>
    <property type="match status" value="1"/>
</dbReference>
<sequence length="340" mass="37573">MKIEEHVNLQPLNTLAVPASARFFARATSEQELRQALRWAQKHERAVAILGGGSNCLLPEKILGLVVQPALRGIKVIEEGDRYTIVRAAAGENWHRFVLWTLSQSLCGIENLALIPGSVGAAPIQNIGAYGVELKDVFLALRAVNRKTLEIVEFNAAACEFGYRESVFKNRLRDQYVIVSVDFRLRRSPEFRVDYPALKAALAGISRSRLTAEVIAHTVATIRREKLPDPSVLPNCGSFFKNPVVANGVVNELKGLYPDIVYFPAGEGYSKIAAGWLIEKSGWKGKQAFDARVHDKQALVLTNPLHKSAKNVIKLAGAIQSSIRQRYGIELEVEPQWLGA</sequence>
<evidence type="ECO:0000256" key="4">
    <source>
        <dbReference type="ARBA" id="ARBA00004752"/>
    </source>
</evidence>
<feature type="active site" evidence="20">
    <location>
        <position position="334"/>
    </location>
</feature>
<comment type="subcellular location">
    <subcellularLocation>
        <location evidence="3 20">Cytoplasm</location>
    </subcellularLocation>
</comment>
<feature type="domain" description="FAD-binding PCMH-type" evidence="21">
    <location>
        <begin position="16"/>
        <end position="188"/>
    </location>
</feature>
<evidence type="ECO:0000256" key="19">
    <source>
        <dbReference type="ARBA" id="ARBA00048914"/>
    </source>
</evidence>
<dbReference type="Proteomes" id="UP000009080">
    <property type="component" value="Chromosome"/>
</dbReference>
<dbReference type="AlphaFoldDB" id="C5BL26"/>
<comment type="catalytic activity">
    <reaction evidence="19 20">
        <text>UDP-N-acetyl-alpha-D-muramate + NADP(+) = UDP-N-acetyl-3-O-(1-carboxyvinyl)-alpha-D-glucosamine + NADPH + H(+)</text>
        <dbReference type="Rhea" id="RHEA:12248"/>
        <dbReference type="ChEBI" id="CHEBI:15378"/>
        <dbReference type="ChEBI" id="CHEBI:57783"/>
        <dbReference type="ChEBI" id="CHEBI:58349"/>
        <dbReference type="ChEBI" id="CHEBI:68483"/>
        <dbReference type="ChEBI" id="CHEBI:70757"/>
        <dbReference type="EC" id="1.3.1.98"/>
    </reaction>
</comment>
<keyword evidence="14 20" id="KW-0573">Peptidoglycan synthesis</keyword>
<keyword evidence="10 20" id="KW-0285">Flavoprotein</keyword>
<evidence type="ECO:0000256" key="17">
    <source>
        <dbReference type="ARBA" id="ARBA00023316"/>
    </source>
</evidence>
<organism evidence="22 23">
    <name type="scientific">Teredinibacter turnerae (strain ATCC 39867 / T7901)</name>
    <dbReference type="NCBI Taxonomy" id="377629"/>
    <lineage>
        <taxon>Bacteria</taxon>
        <taxon>Pseudomonadati</taxon>
        <taxon>Pseudomonadota</taxon>
        <taxon>Gammaproteobacteria</taxon>
        <taxon>Cellvibrionales</taxon>
        <taxon>Cellvibrionaceae</taxon>
        <taxon>Teredinibacter</taxon>
    </lineage>
</organism>
<evidence type="ECO:0000256" key="20">
    <source>
        <dbReference type="HAMAP-Rule" id="MF_00037"/>
    </source>
</evidence>
<evidence type="ECO:0000256" key="9">
    <source>
        <dbReference type="ARBA" id="ARBA00022618"/>
    </source>
</evidence>
<evidence type="ECO:0000256" key="14">
    <source>
        <dbReference type="ARBA" id="ARBA00022984"/>
    </source>
</evidence>
<comment type="cofactor">
    <cofactor evidence="1 20">
        <name>FAD</name>
        <dbReference type="ChEBI" id="CHEBI:57692"/>
    </cofactor>
</comment>
<dbReference type="GO" id="GO:0008360">
    <property type="term" value="P:regulation of cell shape"/>
    <property type="evidence" value="ECO:0007669"/>
    <property type="project" value="UniProtKB-KW"/>
</dbReference>
<dbReference type="InterPro" id="IPR006094">
    <property type="entry name" value="Oxid_FAD_bind_N"/>
</dbReference>
<evidence type="ECO:0000256" key="8">
    <source>
        <dbReference type="ARBA" id="ARBA00022490"/>
    </source>
</evidence>
<keyword evidence="11 20" id="KW-0274">FAD</keyword>
<dbReference type="InterPro" id="IPR011601">
    <property type="entry name" value="MurB_C"/>
</dbReference>
<evidence type="ECO:0000256" key="11">
    <source>
        <dbReference type="ARBA" id="ARBA00022827"/>
    </source>
</evidence>
<evidence type="ECO:0000259" key="21">
    <source>
        <dbReference type="PROSITE" id="PS51387"/>
    </source>
</evidence>
<evidence type="ECO:0000313" key="22">
    <source>
        <dbReference type="EMBL" id="ACR13316.1"/>
    </source>
</evidence>
<evidence type="ECO:0000256" key="15">
    <source>
        <dbReference type="ARBA" id="ARBA00023002"/>
    </source>
</evidence>
<keyword evidence="23" id="KW-1185">Reference proteome</keyword>
<dbReference type="InterPro" id="IPR036635">
    <property type="entry name" value="MurB_C_sf"/>
</dbReference>
<keyword evidence="13 20" id="KW-0133">Cell shape</keyword>
<comment type="function">
    <text evidence="2 20">Cell wall formation.</text>
</comment>
<dbReference type="InterPro" id="IPR036318">
    <property type="entry name" value="FAD-bd_PCMH-like_sf"/>
</dbReference>
<dbReference type="NCBIfam" id="NF010478">
    <property type="entry name" value="PRK13903.1"/>
    <property type="match status" value="1"/>
</dbReference>
<evidence type="ECO:0000256" key="12">
    <source>
        <dbReference type="ARBA" id="ARBA00022857"/>
    </source>
</evidence>
<dbReference type="GO" id="GO:0009252">
    <property type="term" value="P:peptidoglycan biosynthetic process"/>
    <property type="evidence" value="ECO:0007669"/>
    <property type="project" value="UniProtKB-UniRule"/>
</dbReference>
<dbReference type="Gene3D" id="3.30.43.10">
    <property type="entry name" value="Uridine Diphospho-n-acetylenolpyruvylglucosamine Reductase, domain 2"/>
    <property type="match status" value="1"/>
</dbReference>
<dbReference type="HAMAP" id="MF_00037">
    <property type="entry name" value="MurB"/>
    <property type="match status" value="1"/>
</dbReference>
<dbReference type="UniPathway" id="UPA00219"/>
<dbReference type="GO" id="GO:0071555">
    <property type="term" value="P:cell wall organization"/>
    <property type="evidence" value="ECO:0007669"/>
    <property type="project" value="UniProtKB-KW"/>
</dbReference>
<dbReference type="STRING" id="377629.TERTU_2461"/>
<dbReference type="eggNOG" id="COG0812">
    <property type="taxonomic scope" value="Bacteria"/>
</dbReference>
<dbReference type="Pfam" id="PF01565">
    <property type="entry name" value="FAD_binding_4"/>
    <property type="match status" value="1"/>
</dbReference>
<comment type="pathway">
    <text evidence="4 20">Cell wall biogenesis; peptidoglycan biosynthesis.</text>
</comment>
<dbReference type="NCBIfam" id="NF000755">
    <property type="entry name" value="PRK00046.1"/>
    <property type="match status" value="1"/>
</dbReference>
<keyword evidence="17 20" id="KW-0961">Cell wall biogenesis/degradation</keyword>
<dbReference type="GO" id="GO:0008762">
    <property type="term" value="F:UDP-N-acetylmuramate dehydrogenase activity"/>
    <property type="evidence" value="ECO:0007669"/>
    <property type="project" value="UniProtKB-UniRule"/>
</dbReference>
<keyword evidence="16 20" id="KW-0131">Cell cycle</keyword>
<evidence type="ECO:0000256" key="6">
    <source>
        <dbReference type="ARBA" id="ARBA00012518"/>
    </source>
</evidence>
<evidence type="ECO:0000256" key="1">
    <source>
        <dbReference type="ARBA" id="ARBA00001974"/>
    </source>
</evidence>
<dbReference type="InterPro" id="IPR016166">
    <property type="entry name" value="FAD-bd_PCMH"/>
</dbReference>
<dbReference type="Gene3D" id="3.90.78.10">
    <property type="entry name" value="UDP-N-acetylenolpyruvoylglucosamine reductase, C-terminal domain"/>
    <property type="match status" value="1"/>
</dbReference>
<reference evidence="22 23" key="1">
    <citation type="journal article" date="2009" name="PLoS ONE">
        <title>The complete genome of Teredinibacter turnerae T7901: an intracellular endosymbiont of marine wood-boring bivalves (shipworms).</title>
        <authorList>
            <person name="Yang J.C."/>
            <person name="Madupu R."/>
            <person name="Durkin A.S."/>
            <person name="Ekborg N.A."/>
            <person name="Pedamallu C.S."/>
            <person name="Hostetler J.B."/>
            <person name="Radune D."/>
            <person name="Toms B.S."/>
            <person name="Henrissat B."/>
            <person name="Coutinho P.M."/>
            <person name="Schwarz S."/>
            <person name="Field L."/>
            <person name="Trindade-Silva A.E."/>
            <person name="Soares C.A.G."/>
            <person name="Elshahawi S."/>
            <person name="Hanora A."/>
            <person name="Schmidt E.W."/>
            <person name="Haygood M.G."/>
            <person name="Posfai J."/>
            <person name="Benner J."/>
            <person name="Madinger C."/>
            <person name="Nove J."/>
            <person name="Anton B."/>
            <person name="Chaudhary K."/>
            <person name="Foster J."/>
            <person name="Holman A."/>
            <person name="Kumar S."/>
            <person name="Lessard P.A."/>
            <person name="Luyten Y.A."/>
            <person name="Slatko B."/>
            <person name="Wood N."/>
            <person name="Wu B."/>
            <person name="Teplitski M."/>
            <person name="Mougous J.D."/>
            <person name="Ward N."/>
            <person name="Eisen J.A."/>
            <person name="Badger J.H."/>
            <person name="Distel D.L."/>
        </authorList>
    </citation>
    <scope>NUCLEOTIDE SEQUENCE [LARGE SCALE GENOMIC DNA]</scope>
    <source>
        <strain evidence="23">ATCC 39867 / T7901</strain>
    </source>
</reference>
<dbReference type="GO" id="GO:0051301">
    <property type="term" value="P:cell division"/>
    <property type="evidence" value="ECO:0007669"/>
    <property type="project" value="UniProtKB-KW"/>
</dbReference>
<dbReference type="PANTHER" id="PTHR21071:SF4">
    <property type="entry name" value="UDP-N-ACETYLENOLPYRUVOYLGLUCOSAMINE REDUCTASE"/>
    <property type="match status" value="1"/>
</dbReference>
<keyword evidence="9 20" id="KW-0132">Cell division</keyword>
<dbReference type="HOGENOM" id="CLU_035304_0_0_6"/>
<dbReference type="SUPFAM" id="SSF56194">
    <property type="entry name" value="Uridine diphospho-N-Acetylenolpyruvylglucosamine reductase, MurB, C-terminal domain"/>
    <property type="match status" value="1"/>
</dbReference>
<protein>
    <recommendedName>
        <fullName evidence="7 20">UDP-N-acetylenolpyruvoylglucosamine reductase</fullName>
        <ecNumber evidence="6 20">1.3.1.98</ecNumber>
    </recommendedName>
    <alternativeName>
        <fullName evidence="18 20">UDP-N-acetylmuramate dehydrogenase</fullName>
    </alternativeName>
</protein>
<name>C5BL26_TERTT</name>
<dbReference type="InterPro" id="IPR016169">
    <property type="entry name" value="FAD-bd_PCMH_sub2"/>
</dbReference>
<dbReference type="InterPro" id="IPR003170">
    <property type="entry name" value="MurB"/>
</dbReference>
<dbReference type="PROSITE" id="PS51387">
    <property type="entry name" value="FAD_PCMH"/>
    <property type="match status" value="1"/>
</dbReference>
<dbReference type="InterPro" id="IPR016167">
    <property type="entry name" value="FAD-bd_PCMH_sub1"/>
</dbReference>
<dbReference type="PANTHER" id="PTHR21071">
    <property type="entry name" value="UDP-N-ACETYLENOLPYRUVOYLGLUCOSAMINE REDUCTASE"/>
    <property type="match status" value="1"/>
</dbReference>
<proteinExistence type="inferred from homology"/>
<dbReference type="OrthoDB" id="9804753at2"/>
<dbReference type="Gene3D" id="3.30.465.10">
    <property type="match status" value="1"/>
</dbReference>
<evidence type="ECO:0000256" key="16">
    <source>
        <dbReference type="ARBA" id="ARBA00023306"/>
    </source>
</evidence>
<evidence type="ECO:0000256" key="5">
    <source>
        <dbReference type="ARBA" id="ARBA00010485"/>
    </source>
</evidence>
<keyword evidence="8 20" id="KW-0963">Cytoplasm</keyword>
<keyword evidence="12 20" id="KW-0521">NADP</keyword>
<dbReference type="GO" id="GO:0005829">
    <property type="term" value="C:cytosol"/>
    <property type="evidence" value="ECO:0007669"/>
    <property type="project" value="TreeGrafter"/>
</dbReference>
<feature type="active site" evidence="20">
    <location>
        <position position="164"/>
    </location>
</feature>
<evidence type="ECO:0000256" key="2">
    <source>
        <dbReference type="ARBA" id="ARBA00003921"/>
    </source>
</evidence>
<dbReference type="EMBL" id="CP001614">
    <property type="protein sequence ID" value="ACR13316.1"/>
    <property type="molecule type" value="Genomic_DNA"/>
</dbReference>
<dbReference type="SUPFAM" id="SSF56176">
    <property type="entry name" value="FAD-binding/transporter-associated domain-like"/>
    <property type="match status" value="1"/>
</dbReference>
<evidence type="ECO:0000256" key="18">
    <source>
        <dbReference type="ARBA" id="ARBA00031026"/>
    </source>
</evidence>
<keyword evidence="15 20" id="KW-0560">Oxidoreductase</keyword>
<dbReference type="EC" id="1.3.1.98" evidence="6 20"/>
<evidence type="ECO:0000256" key="7">
    <source>
        <dbReference type="ARBA" id="ARBA00015188"/>
    </source>
</evidence>
<gene>
    <name evidence="20 22" type="primary">murB</name>
    <name evidence="22" type="ordered locus">TERTU_2461</name>
</gene>
<evidence type="ECO:0000313" key="23">
    <source>
        <dbReference type="Proteomes" id="UP000009080"/>
    </source>
</evidence>
<dbReference type="KEGG" id="ttu:TERTU_2461"/>
<comment type="similarity">
    <text evidence="5 20">Belongs to the MurB family.</text>
</comment>